<name>A0A444Z5A5_ARAHY</name>
<dbReference type="Proteomes" id="UP000289738">
    <property type="component" value="Chromosome B05"/>
</dbReference>
<accession>A0A444Z5A5</accession>
<dbReference type="EMBL" id="SDMP01000015">
    <property type="protein sequence ID" value="RYR09350.1"/>
    <property type="molecule type" value="Genomic_DNA"/>
</dbReference>
<reference evidence="2 3" key="1">
    <citation type="submission" date="2019-01" db="EMBL/GenBank/DDBJ databases">
        <title>Sequencing of cultivated peanut Arachis hypogaea provides insights into genome evolution and oil improvement.</title>
        <authorList>
            <person name="Chen X."/>
        </authorList>
    </citation>
    <scope>NUCLEOTIDE SEQUENCE [LARGE SCALE GENOMIC DNA]</scope>
    <source>
        <strain evidence="3">cv. Fuhuasheng</strain>
        <tissue evidence="2">Leaves</tissue>
    </source>
</reference>
<dbReference type="AlphaFoldDB" id="A0A444Z5A5"/>
<keyword evidence="3" id="KW-1185">Reference proteome</keyword>
<organism evidence="2 3">
    <name type="scientific">Arachis hypogaea</name>
    <name type="common">Peanut</name>
    <dbReference type="NCBI Taxonomy" id="3818"/>
    <lineage>
        <taxon>Eukaryota</taxon>
        <taxon>Viridiplantae</taxon>
        <taxon>Streptophyta</taxon>
        <taxon>Embryophyta</taxon>
        <taxon>Tracheophyta</taxon>
        <taxon>Spermatophyta</taxon>
        <taxon>Magnoliopsida</taxon>
        <taxon>eudicotyledons</taxon>
        <taxon>Gunneridae</taxon>
        <taxon>Pentapetalae</taxon>
        <taxon>rosids</taxon>
        <taxon>fabids</taxon>
        <taxon>Fabales</taxon>
        <taxon>Fabaceae</taxon>
        <taxon>Papilionoideae</taxon>
        <taxon>50 kb inversion clade</taxon>
        <taxon>dalbergioids sensu lato</taxon>
        <taxon>Dalbergieae</taxon>
        <taxon>Pterocarpus clade</taxon>
        <taxon>Arachis</taxon>
    </lineage>
</organism>
<evidence type="ECO:0000313" key="3">
    <source>
        <dbReference type="Proteomes" id="UP000289738"/>
    </source>
</evidence>
<dbReference type="Pfam" id="PF02984">
    <property type="entry name" value="Cyclin_C"/>
    <property type="match status" value="1"/>
</dbReference>
<proteinExistence type="predicted"/>
<feature type="domain" description="Cyclin C-terminal" evidence="1">
    <location>
        <begin position="40"/>
        <end position="93"/>
    </location>
</feature>
<evidence type="ECO:0000313" key="2">
    <source>
        <dbReference type="EMBL" id="RYR09350.1"/>
    </source>
</evidence>
<dbReference type="SUPFAM" id="SSF47954">
    <property type="entry name" value="Cyclin-like"/>
    <property type="match status" value="1"/>
</dbReference>
<dbReference type="InterPro" id="IPR036915">
    <property type="entry name" value="Cyclin-like_sf"/>
</dbReference>
<sequence length="195" mass="21314">MVSPSIGLSACPGIGVASYSQTLANPTLCLCFSDSEELKKKKNLTLEHYTNYKASDLETVVLALVDLQLNTKASSLNAICEKYKQHKSLNFSSALCSTLTLNTTSVMVLCTETNACYVEQIDGIPKLQGGVSSSGKMFDDGLVSTFHRHHTLNHRSKVCLLRYWLLIIQWIQFVDVQKKAAAAAKRGGKVAALLK</sequence>
<protein>
    <recommendedName>
        <fullName evidence="1">Cyclin C-terminal domain-containing protein</fullName>
    </recommendedName>
</protein>
<dbReference type="InterPro" id="IPR004367">
    <property type="entry name" value="Cyclin_C-dom"/>
</dbReference>
<evidence type="ECO:0000259" key="1">
    <source>
        <dbReference type="Pfam" id="PF02984"/>
    </source>
</evidence>
<dbReference type="Gene3D" id="1.10.472.10">
    <property type="entry name" value="Cyclin-like"/>
    <property type="match status" value="1"/>
</dbReference>
<comment type="caution">
    <text evidence="2">The sequence shown here is derived from an EMBL/GenBank/DDBJ whole genome shotgun (WGS) entry which is preliminary data.</text>
</comment>
<gene>
    <name evidence="2" type="ORF">Ahy_B05g077635</name>
</gene>